<protein>
    <submittedName>
        <fullName evidence="4">Fe-S cluster assembly protein SufD</fullName>
    </submittedName>
</protein>
<evidence type="ECO:0000256" key="2">
    <source>
        <dbReference type="SAM" id="MobiDB-lite"/>
    </source>
</evidence>
<proteinExistence type="inferred from homology"/>
<dbReference type="NCBIfam" id="TIGR01981">
    <property type="entry name" value="sufD"/>
    <property type="match status" value="1"/>
</dbReference>
<sequence length="427" mass="45308">MAESITTPRPKGAPLIAGFTEEGEDLSPLNLASANVSPLGGDAAKAHSHGGGNSGAKEASRAGRLSSFNPEDFPTLTGREEDWRFTPLKRLKGLDKLELDGAAAPQVRVVTEEGQDVLVETAALDDPRVAFLAPEDRVAANAFKGAGQATIVTIPEGVTGVRAVVTLRGEGLTPSAQHLVVIAAPGSESTVVLDHVGTAVLSQNVEIDVQEGARLNMVSLQRWDDDAVHASDQQARIGKDAYLKHTAVSFGGDLVRVTPSARFAAPGGEAHLFGLYFADAGQHLEHRLFVDHAAPKCTSRVLYKGALQGHDAHAVWIGDVLIRKEAGGTDSFEANKNLVLTDGARADSVPNLEIETGAIDGAGHSSTTGRFDDEHLFYLMARGIDEKTARRLVVRGFLNEIIQKIGVESIEEQLYAAIEAELAQTEI</sequence>
<reference evidence="4 5" key="1">
    <citation type="submission" date="2018-07" db="EMBL/GenBank/DDBJ databases">
        <title>Arthrobacter sp. nov., isolated from raw cow's milk with high bacterial count.</title>
        <authorList>
            <person name="Hahne J."/>
            <person name="Isele D."/>
            <person name="Lipski A."/>
        </authorList>
    </citation>
    <scope>NUCLEOTIDE SEQUENCE [LARGE SCALE GENOMIC DNA]</scope>
    <source>
        <strain evidence="4 5">JZ R-183</strain>
    </source>
</reference>
<dbReference type="EMBL" id="QQXL01000002">
    <property type="protein sequence ID" value="RKW71074.1"/>
    <property type="molecule type" value="Genomic_DNA"/>
</dbReference>
<gene>
    <name evidence="4" type="primary">sufD</name>
    <name evidence="4" type="ORF">DWQ67_04575</name>
</gene>
<dbReference type="AlphaFoldDB" id="A0A496PKP4"/>
<evidence type="ECO:0000256" key="1">
    <source>
        <dbReference type="ARBA" id="ARBA00043967"/>
    </source>
</evidence>
<evidence type="ECO:0000313" key="4">
    <source>
        <dbReference type="EMBL" id="RKW71074.1"/>
    </source>
</evidence>
<dbReference type="InterPro" id="IPR000825">
    <property type="entry name" value="SUF_FeS_clus_asmbl_SufBD_core"/>
</dbReference>
<name>A0A496PKP4_9MICC</name>
<dbReference type="InterPro" id="IPR011542">
    <property type="entry name" value="SUF_FeS_clus_asmbl_SufD"/>
</dbReference>
<evidence type="ECO:0000313" key="5">
    <source>
        <dbReference type="Proteomes" id="UP000273119"/>
    </source>
</evidence>
<dbReference type="PANTHER" id="PTHR43575:SF1">
    <property type="entry name" value="PROTEIN ABCI7, CHLOROPLASTIC"/>
    <property type="match status" value="1"/>
</dbReference>
<dbReference type="GO" id="GO:0016226">
    <property type="term" value="P:iron-sulfur cluster assembly"/>
    <property type="evidence" value="ECO:0007669"/>
    <property type="project" value="InterPro"/>
</dbReference>
<comment type="similarity">
    <text evidence="1">Belongs to the iron-sulfur cluster assembly SufBD family.</text>
</comment>
<dbReference type="Pfam" id="PF01458">
    <property type="entry name" value="SUFBD_core"/>
    <property type="match status" value="1"/>
</dbReference>
<feature type="domain" description="SUF system FeS cluster assembly SufBD core" evidence="3">
    <location>
        <begin position="173"/>
        <end position="397"/>
    </location>
</feature>
<dbReference type="SUPFAM" id="SSF101960">
    <property type="entry name" value="Stabilizer of iron transporter SufD"/>
    <property type="match status" value="1"/>
</dbReference>
<evidence type="ECO:0000259" key="3">
    <source>
        <dbReference type="Pfam" id="PF01458"/>
    </source>
</evidence>
<organism evidence="4 5">
    <name type="scientific">Galactobacter caseinivorans</name>
    <dbReference type="NCBI Taxonomy" id="2676123"/>
    <lineage>
        <taxon>Bacteria</taxon>
        <taxon>Bacillati</taxon>
        <taxon>Actinomycetota</taxon>
        <taxon>Actinomycetes</taxon>
        <taxon>Micrococcales</taxon>
        <taxon>Micrococcaceae</taxon>
        <taxon>Galactobacter</taxon>
    </lineage>
</organism>
<dbReference type="PANTHER" id="PTHR43575">
    <property type="entry name" value="PROTEIN ABCI7, CHLOROPLASTIC"/>
    <property type="match status" value="1"/>
</dbReference>
<feature type="region of interest" description="Disordered" evidence="2">
    <location>
        <begin position="1"/>
        <end position="78"/>
    </location>
</feature>
<dbReference type="Proteomes" id="UP000273119">
    <property type="component" value="Unassembled WGS sequence"/>
</dbReference>
<dbReference type="InterPro" id="IPR037284">
    <property type="entry name" value="SUF_FeS_clus_asmbl_SufBD_sf"/>
</dbReference>
<accession>A0A496PKP4</accession>
<keyword evidence="5" id="KW-1185">Reference proteome</keyword>
<dbReference type="RefSeq" id="WP_121484410.1">
    <property type="nucleotide sequence ID" value="NZ_QQXL01000002.1"/>
</dbReference>
<dbReference type="InterPro" id="IPR055346">
    <property type="entry name" value="Fe-S_cluster_assembly_SufBD"/>
</dbReference>
<comment type="caution">
    <text evidence="4">The sequence shown here is derived from an EMBL/GenBank/DDBJ whole genome shotgun (WGS) entry which is preliminary data.</text>
</comment>